<evidence type="ECO:0000313" key="2">
    <source>
        <dbReference type="Proteomes" id="UP000821845"/>
    </source>
</evidence>
<comment type="caution">
    <text evidence="1">The sequence shown here is derived from an EMBL/GenBank/DDBJ whole genome shotgun (WGS) entry which is preliminary data.</text>
</comment>
<reference evidence="1" key="1">
    <citation type="submission" date="2020-05" db="EMBL/GenBank/DDBJ databases">
        <title>Large-scale comparative analyses of tick genomes elucidate their genetic diversity and vector capacities.</title>
        <authorList>
            <person name="Jia N."/>
            <person name="Wang J."/>
            <person name="Shi W."/>
            <person name="Du L."/>
            <person name="Sun Y."/>
            <person name="Zhan W."/>
            <person name="Jiang J."/>
            <person name="Wang Q."/>
            <person name="Zhang B."/>
            <person name="Ji P."/>
            <person name="Sakyi L.B."/>
            <person name="Cui X."/>
            <person name="Yuan T."/>
            <person name="Jiang B."/>
            <person name="Yang W."/>
            <person name="Lam T.T.-Y."/>
            <person name="Chang Q."/>
            <person name="Ding S."/>
            <person name="Wang X."/>
            <person name="Zhu J."/>
            <person name="Ruan X."/>
            <person name="Zhao L."/>
            <person name="Wei J."/>
            <person name="Que T."/>
            <person name="Du C."/>
            <person name="Cheng J."/>
            <person name="Dai P."/>
            <person name="Han X."/>
            <person name="Huang E."/>
            <person name="Gao Y."/>
            <person name="Liu J."/>
            <person name="Shao H."/>
            <person name="Ye R."/>
            <person name="Li L."/>
            <person name="Wei W."/>
            <person name="Wang X."/>
            <person name="Wang C."/>
            <person name="Yang T."/>
            <person name="Huo Q."/>
            <person name="Li W."/>
            <person name="Guo W."/>
            <person name="Chen H."/>
            <person name="Zhou L."/>
            <person name="Ni X."/>
            <person name="Tian J."/>
            <person name="Zhou Y."/>
            <person name="Sheng Y."/>
            <person name="Liu T."/>
            <person name="Pan Y."/>
            <person name="Xia L."/>
            <person name="Li J."/>
            <person name="Zhao F."/>
            <person name="Cao W."/>
        </authorList>
    </citation>
    <scope>NUCLEOTIDE SEQUENCE</scope>
    <source>
        <strain evidence="1">Hyas-2018</strain>
    </source>
</reference>
<keyword evidence="2" id="KW-1185">Reference proteome</keyword>
<protein>
    <submittedName>
        <fullName evidence="1">Uncharacterized protein</fullName>
    </submittedName>
</protein>
<organism evidence="1 2">
    <name type="scientific">Hyalomma asiaticum</name>
    <name type="common">Tick</name>
    <dbReference type="NCBI Taxonomy" id="266040"/>
    <lineage>
        <taxon>Eukaryota</taxon>
        <taxon>Metazoa</taxon>
        <taxon>Ecdysozoa</taxon>
        <taxon>Arthropoda</taxon>
        <taxon>Chelicerata</taxon>
        <taxon>Arachnida</taxon>
        <taxon>Acari</taxon>
        <taxon>Parasitiformes</taxon>
        <taxon>Ixodida</taxon>
        <taxon>Ixodoidea</taxon>
        <taxon>Ixodidae</taxon>
        <taxon>Hyalomminae</taxon>
        <taxon>Hyalomma</taxon>
    </lineage>
</organism>
<sequence length="78" mass="8081">MHQQANRPPAPPSEEAGRCGSSSSGREGWASPSAVRGSECRRVSALPPSSCCGPTPPSPIVDDDHAALHPGTHPEQSR</sequence>
<proteinExistence type="predicted"/>
<accession>A0ACB7T9L0</accession>
<dbReference type="EMBL" id="CM023490">
    <property type="protein sequence ID" value="KAH6943753.1"/>
    <property type="molecule type" value="Genomic_DNA"/>
</dbReference>
<name>A0ACB7T9L0_HYAAI</name>
<dbReference type="Proteomes" id="UP000821845">
    <property type="component" value="Chromosome 10"/>
</dbReference>
<evidence type="ECO:0000313" key="1">
    <source>
        <dbReference type="EMBL" id="KAH6943753.1"/>
    </source>
</evidence>
<gene>
    <name evidence="1" type="ORF">HPB50_026929</name>
</gene>